<dbReference type="AlphaFoldDB" id="A0A2Z4Y3Z0"/>
<reference evidence="2 3" key="1">
    <citation type="submission" date="2018-05" db="EMBL/GenBank/DDBJ databases">
        <title>A metagenomic window into the 2 km-deep terrestrial subsurface aquifer revealed taxonomically and functionally diverse microbial community comprising novel uncultured bacterial lineages.</title>
        <authorList>
            <person name="Kadnikov V.V."/>
            <person name="Mardanov A.V."/>
            <person name="Beletsky A.V."/>
            <person name="Banks D."/>
            <person name="Pimenov N.V."/>
            <person name="Frank Y.A."/>
            <person name="Karnachuk O.V."/>
            <person name="Ravin N.V."/>
        </authorList>
    </citation>
    <scope>NUCLEOTIDE SEQUENCE [LARGE SCALE GENOMIC DNA]</scope>
    <source>
        <strain evidence="2">BY</strain>
    </source>
</reference>
<dbReference type="Proteomes" id="UP000262583">
    <property type="component" value="Chromosome"/>
</dbReference>
<name>A0A2Z4Y3Z0_SUMC1</name>
<feature type="region of interest" description="Disordered" evidence="1">
    <location>
        <begin position="1"/>
        <end position="43"/>
    </location>
</feature>
<organism evidence="2 3">
    <name type="scientific">Sumerlaea chitinivorans</name>
    <dbReference type="NCBI Taxonomy" id="2250252"/>
    <lineage>
        <taxon>Bacteria</taxon>
        <taxon>Candidatus Sumerlaeota</taxon>
        <taxon>Candidatus Sumerlaeia</taxon>
        <taxon>Candidatus Sumerlaeales</taxon>
        <taxon>Candidatus Sumerlaeaceae</taxon>
        <taxon>Candidatus Sumerlaea</taxon>
    </lineage>
</organism>
<protein>
    <submittedName>
        <fullName evidence="2">Uncharacterized protein</fullName>
    </submittedName>
</protein>
<sequence length="43" mass="4609">MRKAEKVAPTVTESGWKEKTSAEGTTLPPNTALPVRKQVGGEQ</sequence>
<accession>A0A2Z4Y3Z0</accession>
<evidence type="ECO:0000256" key="1">
    <source>
        <dbReference type="SAM" id="MobiDB-lite"/>
    </source>
</evidence>
<proteinExistence type="predicted"/>
<evidence type="ECO:0000313" key="3">
    <source>
        <dbReference type="Proteomes" id="UP000262583"/>
    </source>
</evidence>
<dbReference type="KEGG" id="schv:BRCON_0889"/>
<dbReference type="EMBL" id="CP030759">
    <property type="protein sequence ID" value="AXA35666.1"/>
    <property type="molecule type" value="Genomic_DNA"/>
</dbReference>
<gene>
    <name evidence="2" type="ORF">BRCON_0889</name>
</gene>
<evidence type="ECO:0000313" key="2">
    <source>
        <dbReference type="EMBL" id="AXA35666.1"/>
    </source>
</evidence>